<dbReference type="STRING" id="81972.D7MMQ5"/>
<dbReference type="InterPro" id="IPR001810">
    <property type="entry name" value="F-box_dom"/>
</dbReference>
<dbReference type="SUPFAM" id="SSF81383">
    <property type="entry name" value="F-box domain"/>
    <property type="match status" value="1"/>
</dbReference>
<name>D7MMQ5_ARALL</name>
<dbReference type="PANTHER" id="PTHR23130">
    <property type="entry name" value="CYTOCHROME B561 AND DOMON DOMAIN-CONTAINING PROTEIN"/>
    <property type="match status" value="1"/>
</dbReference>
<dbReference type="PANTHER" id="PTHR23130:SF174">
    <property type="entry name" value="CYTOCHROME B561 AND DOMON DOMAIN-CONTAINING PROTEIN"/>
    <property type="match status" value="1"/>
</dbReference>
<dbReference type="eggNOG" id="KOG4293">
    <property type="taxonomic scope" value="Eukaryota"/>
</dbReference>
<evidence type="ECO:0000259" key="11">
    <source>
        <dbReference type="PROSITE" id="PS50181"/>
    </source>
</evidence>
<evidence type="ECO:0000313" key="14">
    <source>
        <dbReference type="EMBL" id="EFH40195.1"/>
    </source>
</evidence>
<feature type="transmembrane region" description="Helical" evidence="9">
    <location>
        <begin position="351"/>
        <end position="372"/>
    </location>
</feature>
<feature type="transmembrane region" description="Helical" evidence="9">
    <location>
        <begin position="249"/>
        <end position="277"/>
    </location>
</feature>
<keyword evidence="5" id="KW-0249">Electron transport</keyword>
<dbReference type="CDD" id="cd08760">
    <property type="entry name" value="Cyt_b561_FRRS1_like"/>
    <property type="match status" value="1"/>
</dbReference>
<keyword evidence="4 10" id="KW-0732">Signal</keyword>
<evidence type="ECO:0000256" key="8">
    <source>
        <dbReference type="SAM" id="MobiDB-lite"/>
    </source>
</evidence>
<feature type="domain" description="DOMON" evidence="12">
    <location>
        <begin position="55"/>
        <end position="170"/>
    </location>
</feature>
<feature type="transmembrane region" description="Helical" evidence="9">
    <location>
        <begin position="289"/>
        <end position="307"/>
    </location>
</feature>
<evidence type="ECO:0000256" key="6">
    <source>
        <dbReference type="ARBA" id="ARBA00022989"/>
    </source>
</evidence>
<dbReference type="PROSITE" id="PS50939">
    <property type="entry name" value="CYTOCHROME_B561"/>
    <property type="match status" value="1"/>
</dbReference>
<dbReference type="Pfam" id="PF04526">
    <property type="entry name" value="DUF568"/>
    <property type="match status" value="1"/>
</dbReference>
<evidence type="ECO:0000313" key="15">
    <source>
        <dbReference type="Proteomes" id="UP000008694"/>
    </source>
</evidence>
<sequence>MSLSPKTTVFVVLCFLFGLAPYFTRATTDELQARCDSHSFNNGKHFRSCVDLPVLDSFLHFSYVRETGVLEVAYRHINVESSRWIAWGINPTSKGMSGSQTLLAYRNSTSGIMRVYTSSIKGYSPTLQEGPLSFRVLQLSGEYLNGEMTIFATIVLPSNITVVNHLWQDGPLKEGDRLGMHAMSGDHLKSTATLDLLSGQVTTSKAANDNMLLVKNIHGLVNAVCWGIFMPIGVIAARYMRTYKGLDPMWFYIHIIFQTTGYFGGLLGGLGTAIYMAKHTGMRSTPHTVIGIFLFALGFLQILAFKARPDKEHKYKKYWNWYHHITGYVVIVLSVYNIYKGLAILQPGSSWKIAYTTIIGVIGMFATVMEVLQFKSRWGGLCCKESENLEADQTVSTNAAKPEILSFGLRLRSSSFVTPCVLRLRSSSSVFDCSCFMESESENNNDDILGQENHMEEDGPPPSSVGGKRTKSQRSSSGFAVKPRKRPAHRASVHRLMPNHQLTLELELEIEENNDNIPNASMLCRKLAFTDGQPPWKKKKPSKDPTPNPSIPYDLIVSILARVSRSYYPKLSLVSKSFRSILASPELYQTRTLLGKTETFLYVCLRFPDEANPRWFTLYQKPNQTLTKKKKKKKKEESTVKLLAPTPVLNSPPLEWSSLIAVGSNLYAITAAIDDSPCSNFDGTIYLAGSSENPDSLNCVEMYNTMTRTWNPVPPRRRIFKLENMEGKIYVNVCVESTKEVVLVTPKIMTWEALNLDLDRGSLCTIDNVVYLYNPSGVFLFRKGFIKEAVVWGILRGLERLPKFAKYSAVKLADYGGKLVVLWDKYVAASGYKEKMIWCAEISLEKRNNEEIWGKVEWFDAVLRVPKSYKILCATAATL</sequence>
<feature type="domain" description="F-box" evidence="11">
    <location>
        <begin position="545"/>
        <end position="591"/>
    </location>
</feature>
<accession>D7MMQ5</accession>
<evidence type="ECO:0000256" key="9">
    <source>
        <dbReference type="SAM" id="Phobius"/>
    </source>
</evidence>
<keyword evidence="3 9" id="KW-0812">Transmembrane</keyword>
<evidence type="ECO:0000256" key="3">
    <source>
        <dbReference type="ARBA" id="ARBA00022692"/>
    </source>
</evidence>
<feature type="compositionally biased region" description="Basic residues" evidence="8">
    <location>
        <begin position="482"/>
        <end position="493"/>
    </location>
</feature>
<keyword evidence="15" id="KW-1185">Reference proteome</keyword>
<keyword evidence="7 9" id="KW-0472">Membrane</keyword>
<dbReference type="SMART" id="SM00665">
    <property type="entry name" value="B561"/>
    <property type="match status" value="1"/>
</dbReference>
<dbReference type="InterPro" id="IPR005018">
    <property type="entry name" value="DOMON_domain"/>
</dbReference>
<dbReference type="GO" id="GO:0016020">
    <property type="term" value="C:membrane"/>
    <property type="evidence" value="ECO:0007669"/>
    <property type="project" value="UniProtKB-SubCell"/>
</dbReference>
<organism evidence="15">
    <name type="scientific">Arabidopsis lyrata subsp. lyrata</name>
    <name type="common">Lyre-leaved rock-cress</name>
    <dbReference type="NCBI Taxonomy" id="81972"/>
    <lineage>
        <taxon>Eukaryota</taxon>
        <taxon>Viridiplantae</taxon>
        <taxon>Streptophyta</taxon>
        <taxon>Embryophyta</taxon>
        <taxon>Tracheophyta</taxon>
        <taxon>Spermatophyta</taxon>
        <taxon>Magnoliopsida</taxon>
        <taxon>eudicotyledons</taxon>
        <taxon>Gunneridae</taxon>
        <taxon>Pentapetalae</taxon>
        <taxon>rosids</taxon>
        <taxon>malvids</taxon>
        <taxon>Brassicales</taxon>
        <taxon>Brassicaceae</taxon>
        <taxon>Camelineae</taxon>
        <taxon>Arabidopsis</taxon>
    </lineage>
</organism>
<dbReference type="eggNOG" id="KOG1072">
    <property type="taxonomic scope" value="Eukaryota"/>
</dbReference>
<dbReference type="InterPro" id="IPR015915">
    <property type="entry name" value="Kelch-typ_b-propeller"/>
</dbReference>
<dbReference type="HOGENOM" id="CLU_327431_0_0_1"/>
<dbReference type="InterPro" id="IPR006593">
    <property type="entry name" value="Cyt_b561/ferric_Rdtase_TM"/>
</dbReference>
<evidence type="ECO:0000259" key="13">
    <source>
        <dbReference type="PROSITE" id="PS50939"/>
    </source>
</evidence>
<dbReference type="SUPFAM" id="SSF117281">
    <property type="entry name" value="Kelch motif"/>
    <property type="match status" value="1"/>
</dbReference>
<evidence type="ECO:0000256" key="1">
    <source>
        <dbReference type="ARBA" id="ARBA00004370"/>
    </source>
</evidence>
<evidence type="ECO:0000256" key="7">
    <source>
        <dbReference type="ARBA" id="ARBA00023136"/>
    </source>
</evidence>
<dbReference type="InterPro" id="IPR045265">
    <property type="entry name" value="AIR12_DOMON"/>
</dbReference>
<keyword evidence="6 9" id="KW-1133">Transmembrane helix</keyword>
<protein>
    <recommendedName>
        <fullName evidence="16">Cytochrome b561 and DOMON domain-containing protein</fullName>
    </recommendedName>
</protein>
<dbReference type="PROSITE" id="PS50836">
    <property type="entry name" value="DOMON"/>
    <property type="match status" value="1"/>
</dbReference>
<dbReference type="InterPro" id="IPR057499">
    <property type="entry name" value="Kelch_FKB95"/>
</dbReference>
<dbReference type="EMBL" id="GL348720">
    <property type="protein sequence ID" value="EFH40195.1"/>
    <property type="molecule type" value="Genomic_DNA"/>
</dbReference>
<keyword evidence="2" id="KW-0813">Transport</keyword>
<feature type="transmembrane region" description="Helical" evidence="9">
    <location>
        <begin position="217"/>
        <end position="237"/>
    </location>
</feature>
<dbReference type="Gramene" id="fgenesh1_pg.C_scaffold_8000911">
    <property type="protein sequence ID" value="fgenesh1_pg.C_scaffold_8000911"/>
    <property type="gene ID" value="fgenesh1_pg.C_scaffold_8000911"/>
</dbReference>
<dbReference type="InterPro" id="IPR036047">
    <property type="entry name" value="F-box-like_dom_sf"/>
</dbReference>
<proteinExistence type="predicted"/>
<comment type="subcellular location">
    <subcellularLocation>
        <location evidence="1">Membrane</location>
    </subcellularLocation>
</comment>
<feature type="signal peptide" evidence="10">
    <location>
        <begin position="1"/>
        <end position="26"/>
    </location>
</feature>
<evidence type="ECO:0000256" key="10">
    <source>
        <dbReference type="SAM" id="SignalP"/>
    </source>
</evidence>
<dbReference type="PROSITE" id="PS50181">
    <property type="entry name" value="FBOX"/>
    <property type="match status" value="1"/>
</dbReference>
<dbReference type="SMART" id="SM00256">
    <property type="entry name" value="FBOX"/>
    <property type="match status" value="1"/>
</dbReference>
<feature type="chain" id="PRO_5003103404" description="Cytochrome b561 and DOMON domain-containing protein" evidence="10">
    <location>
        <begin position="27"/>
        <end position="879"/>
    </location>
</feature>
<dbReference type="Pfam" id="PF00646">
    <property type="entry name" value="F-box"/>
    <property type="match status" value="1"/>
</dbReference>
<dbReference type="AlphaFoldDB" id="D7MMQ5"/>
<evidence type="ECO:0000256" key="5">
    <source>
        <dbReference type="ARBA" id="ARBA00022982"/>
    </source>
</evidence>
<gene>
    <name evidence="14" type="ORF">ARALYDRAFT_357124</name>
</gene>
<feature type="domain" description="Cytochrome b561" evidence="13">
    <location>
        <begin position="177"/>
        <end position="378"/>
    </location>
</feature>
<feature type="region of interest" description="Disordered" evidence="8">
    <location>
        <begin position="444"/>
        <end position="496"/>
    </location>
</feature>
<feature type="transmembrane region" description="Helical" evidence="9">
    <location>
        <begin position="319"/>
        <end position="339"/>
    </location>
</feature>
<dbReference type="Pfam" id="PF25210">
    <property type="entry name" value="Kelch_FKB95"/>
    <property type="match status" value="1"/>
</dbReference>
<dbReference type="Gene3D" id="1.20.120.1770">
    <property type="match status" value="1"/>
</dbReference>
<dbReference type="Gene3D" id="2.120.10.80">
    <property type="entry name" value="Kelch-type beta propeller"/>
    <property type="match status" value="1"/>
</dbReference>
<reference evidence="15" key="1">
    <citation type="journal article" date="2011" name="Nat. Genet.">
        <title>The Arabidopsis lyrata genome sequence and the basis of rapid genome size change.</title>
        <authorList>
            <person name="Hu T.T."/>
            <person name="Pattyn P."/>
            <person name="Bakker E.G."/>
            <person name="Cao J."/>
            <person name="Cheng J.-F."/>
            <person name="Clark R.M."/>
            <person name="Fahlgren N."/>
            <person name="Fawcett J.A."/>
            <person name="Grimwood J."/>
            <person name="Gundlach H."/>
            <person name="Haberer G."/>
            <person name="Hollister J.D."/>
            <person name="Ossowski S."/>
            <person name="Ottilar R.P."/>
            <person name="Salamov A.A."/>
            <person name="Schneeberger K."/>
            <person name="Spannagl M."/>
            <person name="Wang X."/>
            <person name="Yang L."/>
            <person name="Nasrallah M.E."/>
            <person name="Bergelson J."/>
            <person name="Carrington J.C."/>
            <person name="Gaut B.S."/>
            <person name="Schmutz J."/>
            <person name="Mayer K.F.X."/>
            <person name="Van de Peer Y."/>
            <person name="Grigoriev I.V."/>
            <person name="Nordborg M."/>
            <person name="Weigel D."/>
            <person name="Guo Y.-L."/>
        </authorList>
    </citation>
    <scope>NUCLEOTIDE SEQUENCE [LARGE SCALE GENOMIC DNA]</scope>
    <source>
        <strain evidence="15">cv. MN47</strain>
    </source>
</reference>
<evidence type="ECO:0000256" key="2">
    <source>
        <dbReference type="ARBA" id="ARBA00022448"/>
    </source>
</evidence>
<evidence type="ECO:0008006" key="16">
    <source>
        <dbReference type="Google" id="ProtNLM"/>
    </source>
</evidence>
<dbReference type="CDD" id="cd22152">
    <property type="entry name" value="F-box_AtAFR-like"/>
    <property type="match status" value="1"/>
</dbReference>
<evidence type="ECO:0000256" key="4">
    <source>
        <dbReference type="ARBA" id="ARBA00022729"/>
    </source>
</evidence>
<evidence type="ECO:0000259" key="12">
    <source>
        <dbReference type="PROSITE" id="PS50836"/>
    </source>
</evidence>
<dbReference type="Proteomes" id="UP000008694">
    <property type="component" value="Unassembled WGS sequence"/>
</dbReference>
<dbReference type="CDD" id="cd09629">
    <property type="entry name" value="DOMON_CIL1_like"/>
    <property type="match status" value="1"/>
</dbReference>